<dbReference type="RefSeq" id="WP_405281785.1">
    <property type="nucleotide sequence ID" value="NZ_JBBHLI010000016.1"/>
</dbReference>
<proteinExistence type="predicted"/>
<comment type="caution">
    <text evidence="8">The sequence shown here is derived from an EMBL/GenBank/DDBJ whole genome shotgun (WGS) entry which is preliminary data.</text>
</comment>
<dbReference type="PANTHER" id="PTHR43764">
    <property type="entry name" value="MOLYBDENUM COFACTOR BIOSYNTHESIS"/>
    <property type="match status" value="1"/>
</dbReference>
<comment type="catalytic activity">
    <reaction evidence="5">
        <text>molybdopterin + ATP + H(+) = adenylyl-molybdopterin + diphosphate</text>
        <dbReference type="Rhea" id="RHEA:31331"/>
        <dbReference type="ChEBI" id="CHEBI:15378"/>
        <dbReference type="ChEBI" id="CHEBI:30616"/>
        <dbReference type="ChEBI" id="CHEBI:33019"/>
        <dbReference type="ChEBI" id="CHEBI:58698"/>
        <dbReference type="ChEBI" id="CHEBI:62727"/>
        <dbReference type="EC" id="2.7.7.75"/>
    </reaction>
</comment>
<dbReference type="InterPro" id="IPR036425">
    <property type="entry name" value="MoaB/Mog-like_dom_sf"/>
</dbReference>
<comment type="function">
    <text evidence="6">Catalyzes the adenylation of molybdopterin as part of the biosynthesis of the molybdenum-cofactor.</text>
</comment>
<evidence type="ECO:0000256" key="1">
    <source>
        <dbReference type="ARBA" id="ARBA00005046"/>
    </source>
</evidence>
<evidence type="ECO:0000256" key="4">
    <source>
        <dbReference type="ARBA" id="ARBA00023150"/>
    </source>
</evidence>
<protein>
    <recommendedName>
        <fullName evidence="3">Molybdopterin adenylyltransferase</fullName>
        <ecNumber evidence="2">2.7.7.75</ecNumber>
    </recommendedName>
</protein>
<gene>
    <name evidence="8" type="ORF">WI372_17870</name>
</gene>
<organism evidence="8 9">
    <name type="scientific">Gaopeijia maritima</name>
    <dbReference type="NCBI Taxonomy" id="3119007"/>
    <lineage>
        <taxon>Bacteria</taxon>
        <taxon>Pseudomonadati</taxon>
        <taxon>Gemmatimonadota</taxon>
        <taxon>Longimicrobiia</taxon>
        <taxon>Gaopeijiales</taxon>
        <taxon>Gaopeijiaceae</taxon>
        <taxon>Gaopeijia</taxon>
    </lineage>
</organism>
<dbReference type="Proteomes" id="UP001484239">
    <property type="component" value="Unassembled WGS sequence"/>
</dbReference>
<evidence type="ECO:0000256" key="5">
    <source>
        <dbReference type="ARBA" id="ARBA00051131"/>
    </source>
</evidence>
<keyword evidence="9" id="KW-1185">Reference proteome</keyword>
<dbReference type="Pfam" id="PF00994">
    <property type="entry name" value="MoCF_biosynth"/>
    <property type="match status" value="1"/>
</dbReference>
<reference evidence="8 9" key="1">
    <citation type="submission" date="2024-02" db="EMBL/GenBank/DDBJ databases">
        <title>A novel Gemmatimonadota bacterium.</title>
        <authorList>
            <person name="Du Z.-J."/>
            <person name="Ye Y.-Q."/>
        </authorList>
    </citation>
    <scope>NUCLEOTIDE SEQUENCE [LARGE SCALE GENOMIC DNA]</scope>
    <source>
        <strain evidence="8 9">DH-20</strain>
    </source>
</reference>
<sequence length="168" mass="17473">MRLGVLTVSDACSAGEREDLSGALLEGWAAEQGHAVTRRAVVPDDRLTITRTLLDWSDADEVDAILTTGGTGFGPRDVTPEATRPLLDRDAPGLADRVRREGEEATFFASLSRGLAGARGRVFIANLPGSPGGVRDALAVLGRMLPHVVDLLAGGGPDHTPPGPEASS</sequence>
<feature type="domain" description="MoaB/Mog" evidence="7">
    <location>
        <begin position="4"/>
        <end position="148"/>
    </location>
</feature>
<dbReference type="InterPro" id="IPR008284">
    <property type="entry name" value="MoCF_biosynth_CS"/>
</dbReference>
<dbReference type="NCBIfam" id="TIGR00177">
    <property type="entry name" value="molyb_syn"/>
    <property type="match status" value="1"/>
</dbReference>
<dbReference type="PANTHER" id="PTHR43764:SF1">
    <property type="entry name" value="MOLYBDOPTERIN MOLYBDOTRANSFERASE"/>
    <property type="match status" value="1"/>
</dbReference>
<dbReference type="Gene3D" id="3.40.980.10">
    <property type="entry name" value="MoaB/Mog-like domain"/>
    <property type="match status" value="1"/>
</dbReference>
<dbReference type="InterPro" id="IPR051920">
    <property type="entry name" value="MPT_Adenylyltrnsfr/MoaC-Rel"/>
</dbReference>
<dbReference type="EMBL" id="JBBHLI010000016">
    <property type="protein sequence ID" value="MEK9502868.1"/>
    <property type="molecule type" value="Genomic_DNA"/>
</dbReference>
<comment type="pathway">
    <text evidence="1">Cofactor biosynthesis; molybdopterin biosynthesis.</text>
</comment>
<evidence type="ECO:0000313" key="8">
    <source>
        <dbReference type="EMBL" id="MEK9502868.1"/>
    </source>
</evidence>
<evidence type="ECO:0000259" key="7">
    <source>
        <dbReference type="SMART" id="SM00852"/>
    </source>
</evidence>
<dbReference type="CDD" id="cd00886">
    <property type="entry name" value="MogA_MoaB"/>
    <property type="match status" value="1"/>
</dbReference>
<dbReference type="PROSITE" id="PS01078">
    <property type="entry name" value="MOCF_BIOSYNTHESIS_1"/>
    <property type="match status" value="1"/>
</dbReference>
<accession>A0ABU9EFL3</accession>
<evidence type="ECO:0000313" key="9">
    <source>
        <dbReference type="Proteomes" id="UP001484239"/>
    </source>
</evidence>
<keyword evidence="4" id="KW-0501">Molybdenum cofactor biosynthesis</keyword>
<evidence type="ECO:0000256" key="3">
    <source>
        <dbReference type="ARBA" id="ARBA00013491"/>
    </source>
</evidence>
<evidence type="ECO:0000256" key="2">
    <source>
        <dbReference type="ARBA" id="ARBA00012509"/>
    </source>
</evidence>
<evidence type="ECO:0000256" key="6">
    <source>
        <dbReference type="ARBA" id="ARBA00058212"/>
    </source>
</evidence>
<dbReference type="InterPro" id="IPR001453">
    <property type="entry name" value="MoaB/Mog_dom"/>
</dbReference>
<dbReference type="SUPFAM" id="SSF53218">
    <property type="entry name" value="Molybdenum cofactor biosynthesis proteins"/>
    <property type="match status" value="1"/>
</dbReference>
<dbReference type="EC" id="2.7.7.75" evidence="2"/>
<dbReference type="SMART" id="SM00852">
    <property type="entry name" value="MoCF_biosynth"/>
    <property type="match status" value="1"/>
</dbReference>
<name>A0ABU9EFL3_9BACT</name>